<evidence type="ECO:0000256" key="5">
    <source>
        <dbReference type="SAM" id="Phobius"/>
    </source>
</evidence>
<gene>
    <name evidence="6" type="primary">Tspan3</name>
    <name evidence="8" type="synonym">LOC105272877</name>
    <name evidence="6" type="ORF">g.24289</name>
</gene>
<comment type="subcellular location">
    <subcellularLocation>
        <location evidence="1">Membrane</location>
        <topology evidence="1">Multi-pass membrane protein</topology>
    </subcellularLocation>
</comment>
<sequence length="242" mass="27978">MALGSKCLWYMMLGCFIVLGMSGVVVCAAASFFTYQFQEYSYHEIDVQNVIVSPVVLITFGLLTCPLAGYFWWVVDRKYNRSQFFLFTFSVVVLSSVESFAGVLAMVKHHELNTMLSTSLEDSLKSSPRFPPPDPTFNHTEIKVNCCTSQEISQGEITLWLCCDFERHENTTRISCEEVYGTECRHLTINRYQSILIHVFLLALSSVTFQILVILIFLFYTRLRRKQKKNRRILFHRQTSVT</sequence>
<protein>
    <submittedName>
        <fullName evidence="6">Tspan3 protein</fullName>
    </submittedName>
</protein>
<evidence type="ECO:0000256" key="3">
    <source>
        <dbReference type="ARBA" id="ARBA00022989"/>
    </source>
</evidence>
<dbReference type="GO" id="GO:0016020">
    <property type="term" value="C:membrane"/>
    <property type="evidence" value="ECO:0007669"/>
    <property type="project" value="UniProtKB-SubCell"/>
</dbReference>
<dbReference type="KEGG" id="fas:105272877"/>
<dbReference type="OrthoDB" id="6239677at2759"/>
<evidence type="ECO:0000256" key="1">
    <source>
        <dbReference type="ARBA" id="ARBA00004141"/>
    </source>
</evidence>
<dbReference type="Pfam" id="PF00335">
    <property type="entry name" value="Tetraspanin"/>
    <property type="match status" value="1"/>
</dbReference>
<dbReference type="AlphaFoldDB" id="A0A0C9RPK4"/>
<dbReference type="EMBL" id="GBYB01010380">
    <property type="protein sequence ID" value="JAG80147.1"/>
    <property type="molecule type" value="Transcribed_RNA"/>
</dbReference>
<evidence type="ECO:0000256" key="2">
    <source>
        <dbReference type="ARBA" id="ARBA00022692"/>
    </source>
</evidence>
<feature type="transmembrane region" description="Helical" evidence="5">
    <location>
        <begin position="7"/>
        <end position="31"/>
    </location>
</feature>
<dbReference type="Proteomes" id="UP000694866">
    <property type="component" value="Unplaced"/>
</dbReference>
<feature type="transmembrane region" description="Helical" evidence="5">
    <location>
        <begin position="195"/>
        <end position="221"/>
    </location>
</feature>
<organism evidence="6">
    <name type="scientific">Fopius arisanus</name>
    <dbReference type="NCBI Taxonomy" id="64838"/>
    <lineage>
        <taxon>Eukaryota</taxon>
        <taxon>Metazoa</taxon>
        <taxon>Ecdysozoa</taxon>
        <taxon>Arthropoda</taxon>
        <taxon>Hexapoda</taxon>
        <taxon>Insecta</taxon>
        <taxon>Pterygota</taxon>
        <taxon>Neoptera</taxon>
        <taxon>Endopterygota</taxon>
        <taxon>Hymenoptera</taxon>
        <taxon>Apocrita</taxon>
        <taxon>Ichneumonoidea</taxon>
        <taxon>Braconidae</taxon>
        <taxon>Opiinae</taxon>
        <taxon>Fopius</taxon>
    </lineage>
</organism>
<feature type="transmembrane region" description="Helical" evidence="5">
    <location>
        <begin position="84"/>
        <end position="107"/>
    </location>
</feature>
<reference evidence="6" key="1">
    <citation type="submission" date="2015-01" db="EMBL/GenBank/DDBJ databases">
        <title>Transcriptome Assembly of Fopius arisanus.</title>
        <authorList>
            <person name="Geib S."/>
        </authorList>
    </citation>
    <scope>NUCLEOTIDE SEQUENCE</scope>
</reference>
<keyword evidence="3 5" id="KW-1133">Transmembrane helix</keyword>
<keyword evidence="2 5" id="KW-0812">Transmembrane</keyword>
<evidence type="ECO:0000313" key="8">
    <source>
        <dbReference type="RefSeq" id="XP_011313408.1"/>
    </source>
</evidence>
<reference evidence="8" key="2">
    <citation type="submission" date="2025-04" db="UniProtKB">
        <authorList>
            <consortium name="RefSeq"/>
        </authorList>
    </citation>
    <scope>IDENTIFICATION</scope>
    <source>
        <strain evidence="8">USDA-PBARC FA_bdor</strain>
        <tissue evidence="8">Whole organism</tissue>
    </source>
</reference>
<dbReference type="InterPro" id="IPR018499">
    <property type="entry name" value="Tetraspanin/Peripherin"/>
</dbReference>
<evidence type="ECO:0000313" key="6">
    <source>
        <dbReference type="EMBL" id="JAG80147.1"/>
    </source>
</evidence>
<name>A0A0C9RPK4_9HYME</name>
<dbReference type="GeneID" id="105272877"/>
<proteinExistence type="predicted"/>
<dbReference type="RefSeq" id="XP_011313408.1">
    <property type="nucleotide sequence ID" value="XM_011315106.1"/>
</dbReference>
<keyword evidence="4 5" id="KW-0472">Membrane</keyword>
<accession>A0A9R1TQV5</accession>
<evidence type="ECO:0000256" key="4">
    <source>
        <dbReference type="ARBA" id="ARBA00023136"/>
    </source>
</evidence>
<keyword evidence="7" id="KW-1185">Reference proteome</keyword>
<feature type="transmembrane region" description="Helical" evidence="5">
    <location>
        <begin position="51"/>
        <end position="72"/>
    </location>
</feature>
<evidence type="ECO:0000313" key="7">
    <source>
        <dbReference type="Proteomes" id="UP000694866"/>
    </source>
</evidence>
<accession>A0A0C9RPK4</accession>